<feature type="region of interest" description="Disordered" evidence="2">
    <location>
        <begin position="176"/>
        <end position="216"/>
    </location>
</feature>
<evidence type="ECO:0000313" key="3">
    <source>
        <dbReference type="EMBL" id="MDI1493167.1"/>
    </source>
</evidence>
<evidence type="ECO:0000256" key="2">
    <source>
        <dbReference type="SAM" id="MobiDB-lite"/>
    </source>
</evidence>
<gene>
    <name evidence="3" type="ORF">OHK93_004955</name>
</gene>
<feature type="coiled-coil region" evidence="1">
    <location>
        <begin position="127"/>
        <end position="154"/>
    </location>
</feature>
<dbReference type="EMBL" id="JAPUFD010000023">
    <property type="protein sequence ID" value="MDI1493167.1"/>
    <property type="molecule type" value="Genomic_DNA"/>
</dbReference>
<proteinExistence type="predicted"/>
<sequence>MFKKPHHSVSGENLLTNLFLPDFRSQNAEVEYVLRIEKAQRKLQKHQHRHRGDSMVNDWPHRPRERQVVSIMQKRRDGSFFWERKWLRQDNANRHQDGRRNGESTEHYLDRRVRDLTIDGDYYRAEMRSIKDELRSATGEIAELRAELRRALSGGIGLGGGLGGGVGGGIGGGIGGNYSEDDGRPRQNLGEQHGLGWAAGQHYQPSPLDQRFPGGR</sequence>
<keyword evidence="1" id="KW-0175">Coiled coil</keyword>
<comment type="caution">
    <text evidence="3">The sequence shown here is derived from an EMBL/GenBank/DDBJ whole genome shotgun (WGS) entry which is preliminary data.</text>
</comment>
<accession>A0AA43QVF7</accession>
<organism evidence="3 4">
    <name type="scientific">Ramalina farinacea</name>
    <dbReference type="NCBI Taxonomy" id="258253"/>
    <lineage>
        <taxon>Eukaryota</taxon>
        <taxon>Fungi</taxon>
        <taxon>Dikarya</taxon>
        <taxon>Ascomycota</taxon>
        <taxon>Pezizomycotina</taxon>
        <taxon>Lecanoromycetes</taxon>
        <taxon>OSLEUM clade</taxon>
        <taxon>Lecanoromycetidae</taxon>
        <taxon>Lecanorales</taxon>
        <taxon>Lecanorineae</taxon>
        <taxon>Ramalinaceae</taxon>
        <taxon>Ramalina</taxon>
    </lineage>
</organism>
<keyword evidence="4" id="KW-1185">Reference proteome</keyword>
<evidence type="ECO:0000256" key="1">
    <source>
        <dbReference type="SAM" id="Coils"/>
    </source>
</evidence>
<dbReference type="AlphaFoldDB" id="A0AA43QVF7"/>
<evidence type="ECO:0000313" key="4">
    <source>
        <dbReference type="Proteomes" id="UP001161017"/>
    </source>
</evidence>
<protein>
    <submittedName>
        <fullName evidence="3">Uncharacterized protein</fullName>
    </submittedName>
</protein>
<dbReference type="Proteomes" id="UP001161017">
    <property type="component" value="Unassembled WGS sequence"/>
</dbReference>
<reference evidence="3" key="1">
    <citation type="journal article" date="2023" name="Genome Biol. Evol.">
        <title>First Whole Genome Sequence and Flow Cytometry Genome Size Data for the Lichen-Forming Fungus Ramalina farinacea (Ascomycota).</title>
        <authorList>
            <person name="Llewellyn T."/>
            <person name="Mian S."/>
            <person name="Hill R."/>
            <person name="Leitch I.J."/>
            <person name="Gaya E."/>
        </authorList>
    </citation>
    <scope>NUCLEOTIDE SEQUENCE</scope>
    <source>
        <strain evidence="3">LIQ254RAFAR</strain>
    </source>
</reference>
<name>A0AA43QVF7_9LECA</name>